<feature type="non-terminal residue" evidence="1">
    <location>
        <position position="1"/>
    </location>
</feature>
<accession>A0A838WMZ9</accession>
<dbReference type="Gene3D" id="2.130.10.30">
    <property type="entry name" value="Regulator of chromosome condensation 1/beta-lactamase-inhibitor protein II"/>
    <property type="match status" value="1"/>
</dbReference>
<evidence type="ECO:0000313" key="1">
    <source>
        <dbReference type="EMBL" id="MBA4467324.1"/>
    </source>
</evidence>
<sequence length="94" mass="9813">VAKSIYDRTRHEVINYGAFAALKSDGSVVTWGNYIYGGDSSSVSSRLTSGVTQIFSTGYAGVTQIFSTGYAFAALKSDGSVVTWGDSSYGGDSS</sequence>
<feature type="non-terminal residue" evidence="1">
    <location>
        <position position="94"/>
    </location>
</feature>
<protein>
    <submittedName>
        <fullName evidence="1">Uncharacterized protein</fullName>
    </submittedName>
</protein>
<reference evidence="1 2" key="1">
    <citation type="journal article" date="2020" name="J. Appl. Phycol.">
        <title>Morphological changes and genome evolution in Raphidiopsis raciborskii CS-506 after 23 years in culture.</title>
        <authorList>
            <person name="Willis A."/>
            <person name="Bent S.J."/>
            <person name="Jameson I.D."/>
        </authorList>
    </citation>
    <scope>NUCLEOTIDE SEQUENCE [LARGE SCALE GENOMIC DNA]</scope>
    <source>
        <strain evidence="1 2">CS-506_A</strain>
    </source>
</reference>
<dbReference type="AlphaFoldDB" id="A0A838WMZ9"/>
<evidence type="ECO:0000313" key="2">
    <source>
        <dbReference type="Proteomes" id="UP000538075"/>
    </source>
</evidence>
<comment type="caution">
    <text evidence="1">The sequence shown here is derived from an EMBL/GenBank/DDBJ whole genome shotgun (WGS) entry which is preliminary data.</text>
</comment>
<gene>
    <name evidence="1" type="ORF">FHK98_19055</name>
</gene>
<proteinExistence type="predicted"/>
<name>A0A838WMZ9_9CYAN</name>
<dbReference type="InterPro" id="IPR009091">
    <property type="entry name" value="RCC1/BLIP-II"/>
</dbReference>
<dbReference type="Pfam" id="PF13540">
    <property type="entry name" value="RCC1_2"/>
    <property type="match status" value="1"/>
</dbReference>
<dbReference type="Proteomes" id="UP000538075">
    <property type="component" value="Unassembled WGS sequence"/>
</dbReference>
<organism evidence="1 2">
    <name type="scientific">Cylindrospermopsis raciborskii CS-506_A</name>
    <dbReference type="NCBI Taxonomy" id="2585140"/>
    <lineage>
        <taxon>Bacteria</taxon>
        <taxon>Bacillati</taxon>
        <taxon>Cyanobacteriota</taxon>
        <taxon>Cyanophyceae</taxon>
        <taxon>Nostocales</taxon>
        <taxon>Aphanizomenonaceae</taxon>
        <taxon>Cylindrospermopsis</taxon>
    </lineage>
</organism>
<dbReference type="SUPFAM" id="SSF50985">
    <property type="entry name" value="RCC1/BLIP-II"/>
    <property type="match status" value="1"/>
</dbReference>
<dbReference type="EMBL" id="VDFG01001274">
    <property type="protein sequence ID" value="MBA4467324.1"/>
    <property type="molecule type" value="Genomic_DNA"/>
</dbReference>